<proteinExistence type="predicted"/>
<accession>A0A072NRZ7</accession>
<comment type="caution">
    <text evidence="1">The sequence shown here is derived from an EMBL/GenBank/DDBJ whole genome shotgun (WGS) entry which is preliminary data.</text>
</comment>
<organism evidence="1 2">
    <name type="scientific">Schinkia azotoformans MEV2011</name>
    <dbReference type="NCBI Taxonomy" id="1348973"/>
    <lineage>
        <taxon>Bacteria</taxon>
        <taxon>Bacillati</taxon>
        <taxon>Bacillota</taxon>
        <taxon>Bacilli</taxon>
        <taxon>Bacillales</taxon>
        <taxon>Bacillaceae</taxon>
        <taxon>Calidifontibacillus/Schinkia group</taxon>
        <taxon>Schinkia</taxon>
    </lineage>
</organism>
<dbReference type="RefSeq" id="WP_035192302.1">
    <property type="nucleotide sequence ID" value="NZ_JJRY01000001.1"/>
</dbReference>
<dbReference type="AlphaFoldDB" id="A0A072NRZ7"/>
<evidence type="ECO:0000313" key="2">
    <source>
        <dbReference type="Proteomes" id="UP000027936"/>
    </source>
</evidence>
<sequence length="88" mass="10453">MIRKLTNRELVSQIESILKVKKKDRNFFNNEKIEDIYFELIEEEKSRIELGLRSSLELLFLTALIKIKLISIGFKDSFHMMVGKNQLH</sequence>
<reference evidence="1 2" key="1">
    <citation type="submission" date="2014-04" db="EMBL/GenBank/DDBJ databases">
        <title>Draft genome sequence of Bacillus azotoformans MEV2011, a (co-) denitrifying strain unable to grow in the presence of oxygen.</title>
        <authorList>
            <person name="Nielsen M."/>
            <person name="Schreiber L."/>
            <person name="Finster K."/>
            <person name="Schramm A."/>
        </authorList>
    </citation>
    <scope>NUCLEOTIDE SEQUENCE [LARGE SCALE GENOMIC DNA]</scope>
    <source>
        <strain evidence="1 2">MEV2011</strain>
    </source>
</reference>
<gene>
    <name evidence="1" type="ORF">M670_00012</name>
</gene>
<dbReference type="EMBL" id="JJRY01000001">
    <property type="protein sequence ID" value="KEF40002.1"/>
    <property type="molecule type" value="Genomic_DNA"/>
</dbReference>
<evidence type="ECO:0000313" key="1">
    <source>
        <dbReference type="EMBL" id="KEF40002.1"/>
    </source>
</evidence>
<dbReference type="Proteomes" id="UP000027936">
    <property type="component" value="Unassembled WGS sequence"/>
</dbReference>
<protein>
    <submittedName>
        <fullName evidence="1">Uncharacterized protein</fullName>
    </submittedName>
</protein>
<name>A0A072NRZ7_SCHAZ</name>
<dbReference type="PATRIC" id="fig|1348973.3.peg.10"/>